<comment type="caution">
    <text evidence="2">The sequence shown here is derived from an EMBL/GenBank/DDBJ whole genome shotgun (WGS) entry which is preliminary data.</text>
</comment>
<proteinExistence type="predicted"/>
<feature type="domain" description="AB hydrolase-1" evidence="1">
    <location>
        <begin position="32"/>
        <end position="259"/>
    </location>
</feature>
<evidence type="ECO:0000313" key="3">
    <source>
        <dbReference type="Proteomes" id="UP000275910"/>
    </source>
</evidence>
<name>A0A3N2RFJ2_LYSEN</name>
<dbReference type="PANTHER" id="PTHR43798:SF33">
    <property type="entry name" value="HYDROLASE, PUTATIVE (AFU_ORTHOLOGUE AFUA_2G14860)-RELATED"/>
    <property type="match status" value="1"/>
</dbReference>
<dbReference type="InterPro" id="IPR029058">
    <property type="entry name" value="AB_hydrolase_fold"/>
</dbReference>
<dbReference type="GO" id="GO:0016020">
    <property type="term" value="C:membrane"/>
    <property type="evidence" value="ECO:0007669"/>
    <property type="project" value="TreeGrafter"/>
</dbReference>
<dbReference type="GO" id="GO:0046464">
    <property type="term" value="P:acylglycerol catabolic process"/>
    <property type="evidence" value="ECO:0007669"/>
    <property type="project" value="TreeGrafter"/>
</dbReference>
<dbReference type="AlphaFoldDB" id="A0A3N2RFJ2"/>
<organism evidence="2 3">
    <name type="scientific">Lysobacter enzymogenes</name>
    <dbReference type="NCBI Taxonomy" id="69"/>
    <lineage>
        <taxon>Bacteria</taxon>
        <taxon>Pseudomonadati</taxon>
        <taxon>Pseudomonadota</taxon>
        <taxon>Gammaproteobacteria</taxon>
        <taxon>Lysobacterales</taxon>
        <taxon>Lysobacteraceae</taxon>
        <taxon>Lysobacter</taxon>
    </lineage>
</organism>
<evidence type="ECO:0000259" key="1">
    <source>
        <dbReference type="Pfam" id="PF12697"/>
    </source>
</evidence>
<accession>A0A3N2RFJ2</accession>
<sequence length="266" mass="29638">MGGRMNIEQRVVRAWNGRINTRVDVCGSGPPLLFLHGESGHWDPFLDRLARRFTVYAPDFPGTSPGAEQEIDELRDIWDLTLYFEELLDALGLDSVALAGHSIGGMFAAELAAHARARIRRLVLIAPAGLWRDDRPVPNWWSIPAAELPQRTVAQPDGLVGQIMFAVPRDRDAAIEQVIRKTWALACAGKFTWPIPDKGLARRIHRISAPSLIVWGRQDRMIPPVYAEEFAARIGGARTLLVDNAGHIPQLEQMDQVGDAVMRFLD</sequence>
<gene>
    <name evidence="2" type="ORF">D9T17_14850</name>
</gene>
<dbReference type="EMBL" id="RCTY01000036">
    <property type="protein sequence ID" value="ROU06222.1"/>
    <property type="molecule type" value="Genomic_DNA"/>
</dbReference>
<dbReference type="SUPFAM" id="SSF53474">
    <property type="entry name" value="alpha/beta-Hydrolases"/>
    <property type="match status" value="1"/>
</dbReference>
<dbReference type="Pfam" id="PF12697">
    <property type="entry name" value="Abhydrolase_6"/>
    <property type="match status" value="1"/>
</dbReference>
<keyword evidence="2" id="KW-0378">Hydrolase</keyword>
<dbReference type="PRINTS" id="PR00111">
    <property type="entry name" value="ABHYDROLASE"/>
</dbReference>
<dbReference type="InterPro" id="IPR050266">
    <property type="entry name" value="AB_hydrolase_sf"/>
</dbReference>
<dbReference type="PANTHER" id="PTHR43798">
    <property type="entry name" value="MONOACYLGLYCEROL LIPASE"/>
    <property type="match status" value="1"/>
</dbReference>
<protein>
    <submittedName>
        <fullName evidence="2">Alpha/beta hydrolase</fullName>
    </submittedName>
</protein>
<dbReference type="Proteomes" id="UP000275910">
    <property type="component" value="Unassembled WGS sequence"/>
</dbReference>
<dbReference type="InterPro" id="IPR000073">
    <property type="entry name" value="AB_hydrolase_1"/>
</dbReference>
<reference evidence="2 3" key="1">
    <citation type="submission" date="2018-10" db="EMBL/GenBank/DDBJ databases">
        <title>The genome of Lysobacter enzymogenes OH11.</title>
        <authorList>
            <person name="Liu F."/>
            <person name="Zhao Y."/>
            <person name="Qian G."/>
            <person name="Chen Y."/>
            <person name="Xu H."/>
        </authorList>
    </citation>
    <scope>NUCLEOTIDE SEQUENCE [LARGE SCALE GENOMIC DNA]</scope>
    <source>
        <strain evidence="2 3">OH11</strain>
    </source>
</reference>
<evidence type="ECO:0000313" key="2">
    <source>
        <dbReference type="EMBL" id="ROU06222.1"/>
    </source>
</evidence>
<dbReference type="GO" id="GO:0047372">
    <property type="term" value="F:monoacylglycerol lipase activity"/>
    <property type="evidence" value="ECO:0007669"/>
    <property type="project" value="TreeGrafter"/>
</dbReference>
<dbReference type="Gene3D" id="3.40.50.1820">
    <property type="entry name" value="alpha/beta hydrolase"/>
    <property type="match status" value="1"/>
</dbReference>